<comment type="caution">
    <text evidence="1">The sequence shown here is derived from an EMBL/GenBank/DDBJ whole genome shotgun (WGS) entry which is preliminary data.</text>
</comment>
<evidence type="ECO:0000313" key="2">
    <source>
        <dbReference type="Proteomes" id="UP000629098"/>
    </source>
</evidence>
<name>A0A8J6XEK0_9CYAN</name>
<dbReference type="Proteomes" id="UP000629098">
    <property type="component" value="Unassembled WGS sequence"/>
</dbReference>
<organism evidence="1 2">
    <name type="scientific">Iningainema tapete BLCC-T55</name>
    <dbReference type="NCBI Taxonomy" id="2748662"/>
    <lineage>
        <taxon>Bacteria</taxon>
        <taxon>Bacillati</taxon>
        <taxon>Cyanobacteriota</taxon>
        <taxon>Cyanophyceae</taxon>
        <taxon>Nostocales</taxon>
        <taxon>Scytonemataceae</taxon>
        <taxon>Iningainema tapete</taxon>
    </lineage>
</organism>
<keyword evidence="2" id="KW-1185">Reference proteome</keyword>
<gene>
    <name evidence="1" type="ORF">ICL16_19045</name>
</gene>
<sequence length="131" mass="14905">MEGCTITDLKVHSKHNCYLLNPAEMQTIEEKIAVRTDLEPGTYVIRIREGSFDYVQGDIQKGEPLVMLWIYGGKFANKKNNVEVEATWTTLNGYDDTVTLEVMQDAKLCAFFFDSYIEDNEGEVIISVVKI</sequence>
<dbReference type="EMBL" id="JACXAE010000064">
    <property type="protein sequence ID" value="MBD2774114.1"/>
    <property type="molecule type" value="Genomic_DNA"/>
</dbReference>
<dbReference type="RefSeq" id="WP_190830718.1">
    <property type="nucleotide sequence ID" value="NZ_CAWPPI010000064.1"/>
</dbReference>
<accession>A0A8J6XEK0</accession>
<dbReference type="AlphaFoldDB" id="A0A8J6XEK0"/>
<protein>
    <submittedName>
        <fullName evidence="1">Uncharacterized protein</fullName>
    </submittedName>
</protein>
<evidence type="ECO:0000313" key="1">
    <source>
        <dbReference type="EMBL" id="MBD2774114.1"/>
    </source>
</evidence>
<reference evidence="1" key="1">
    <citation type="submission" date="2020-09" db="EMBL/GenBank/DDBJ databases">
        <title>Iningainema tapete sp. nov. (Scytonemataceae, Cyanobacteria) from greenhouses in central Florida (USA) produces two types of nodularin with biosynthetic potential for microcystin-LR and anabaenopeptins.</title>
        <authorList>
            <person name="Berthold D.E."/>
            <person name="Lefler F.W."/>
            <person name="Huang I.-S."/>
            <person name="Abdulla H."/>
            <person name="Zimba P.V."/>
            <person name="Laughinghouse H.D. IV."/>
        </authorList>
    </citation>
    <scope>NUCLEOTIDE SEQUENCE</scope>
    <source>
        <strain evidence="1">BLCCT55</strain>
    </source>
</reference>
<proteinExistence type="predicted"/>